<feature type="compositionally biased region" description="Basic and acidic residues" evidence="1">
    <location>
        <begin position="131"/>
        <end position="181"/>
    </location>
</feature>
<evidence type="ECO:0000313" key="4">
    <source>
        <dbReference type="Proteomes" id="UP000314982"/>
    </source>
</evidence>
<feature type="domain" description="Rho-GAP" evidence="2">
    <location>
        <begin position="1"/>
        <end position="181"/>
    </location>
</feature>
<dbReference type="GO" id="GO:0007264">
    <property type="term" value="P:small GTPase-mediated signal transduction"/>
    <property type="evidence" value="ECO:0007669"/>
    <property type="project" value="TreeGrafter"/>
</dbReference>
<dbReference type="GO" id="GO:0005737">
    <property type="term" value="C:cytoplasm"/>
    <property type="evidence" value="ECO:0007669"/>
    <property type="project" value="TreeGrafter"/>
</dbReference>
<feature type="region of interest" description="Disordered" evidence="1">
    <location>
        <begin position="130"/>
        <end position="181"/>
    </location>
</feature>
<dbReference type="GO" id="GO:2001136">
    <property type="term" value="P:negative regulation of endocytic recycling"/>
    <property type="evidence" value="ECO:0007669"/>
    <property type="project" value="TreeGrafter"/>
</dbReference>
<dbReference type="PANTHER" id="PTHR45808">
    <property type="entry name" value="RHO GTPASE-ACTIVATING PROTEIN 68F"/>
    <property type="match status" value="1"/>
</dbReference>
<dbReference type="SUPFAM" id="SSF48350">
    <property type="entry name" value="GTPase activation domain, GAP"/>
    <property type="match status" value="1"/>
</dbReference>
<dbReference type="GO" id="GO:0005096">
    <property type="term" value="F:GTPase activator activity"/>
    <property type="evidence" value="ECO:0007669"/>
    <property type="project" value="TreeGrafter"/>
</dbReference>
<organism evidence="3 4">
    <name type="scientific">Hucho hucho</name>
    <name type="common">huchen</name>
    <dbReference type="NCBI Taxonomy" id="62062"/>
    <lineage>
        <taxon>Eukaryota</taxon>
        <taxon>Metazoa</taxon>
        <taxon>Chordata</taxon>
        <taxon>Craniata</taxon>
        <taxon>Vertebrata</taxon>
        <taxon>Euteleostomi</taxon>
        <taxon>Actinopterygii</taxon>
        <taxon>Neopterygii</taxon>
        <taxon>Teleostei</taxon>
        <taxon>Protacanthopterygii</taxon>
        <taxon>Salmoniformes</taxon>
        <taxon>Salmonidae</taxon>
        <taxon>Salmoninae</taxon>
        <taxon>Hucho</taxon>
    </lineage>
</organism>
<dbReference type="PROSITE" id="PS50238">
    <property type="entry name" value="RHOGAP"/>
    <property type="match status" value="1"/>
</dbReference>
<dbReference type="Gene3D" id="1.10.555.10">
    <property type="entry name" value="Rho GTPase activation protein"/>
    <property type="match status" value="1"/>
</dbReference>
<keyword evidence="4" id="KW-1185">Reference proteome</keyword>
<reference evidence="3" key="2">
    <citation type="submission" date="2025-08" db="UniProtKB">
        <authorList>
            <consortium name="Ensembl"/>
        </authorList>
    </citation>
    <scope>IDENTIFICATION</scope>
</reference>
<evidence type="ECO:0000256" key="1">
    <source>
        <dbReference type="SAM" id="MobiDB-lite"/>
    </source>
</evidence>
<evidence type="ECO:0000259" key="2">
    <source>
        <dbReference type="PROSITE" id="PS50238"/>
    </source>
</evidence>
<name>A0A4W5M934_9TELE</name>
<dbReference type="GeneTree" id="ENSGT00940000160758"/>
<dbReference type="SMART" id="SM00324">
    <property type="entry name" value="RhoGAP"/>
    <property type="match status" value="1"/>
</dbReference>
<accession>A0A4W5M934</accession>
<dbReference type="STRING" id="62062.ENSHHUP00000034388"/>
<reference evidence="3" key="3">
    <citation type="submission" date="2025-09" db="UniProtKB">
        <authorList>
            <consortium name="Ensembl"/>
        </authorList>
    </citation>
    <scope>IDENTIFICATION</scope>
</reference>
<reference evidence="4" key="1">
    <citation type="submission" date="2018-06" db="EMBL/GenBank/DDBJ databases">
        <title>Genome assembly of Danube salmon.</title>
        <authorList>
            <person name="Macqueen D.J."/>
            <person name="Gundappa M.K."/>
        </authorList>
    </citation>
    <scope>NUCLEOTIDE SEQUENCE [LARGE SCALE GENOMIC DNA]</scope>
</reference>
<dbReference type="AlphaFoldDB" id="A0A4W5M934"/>
<dbReference type="InterPro" id="IPR008936">
    <property type="entry name" value="Rho_GTPase_activation_prot"/>
</dbReference>
<proteinExistence type="predicted"/>
<dbReference type="Pfam" id="PF00620">
    <property type="entry name" value="RhoGAP"/>
    <property type="match status" value="1"/>
</dbReference>
<dbReference type="InterPro" id="IPR000198">
    <property type="entry name" value="RhoGAP_dom"/>
</dbReference>
<dbReference type="Ensembl" id="ENSHHUT00000035769.1">
    <property type="protein sequence ID" value="ENSHHUP00000034388.1"/>
    <property type="gene ID" value="ENSHHUG00000021672.1"/>
</dbReference>
<sequence length="181" mass="20802">MATISQRVNLWSRFLAAQSVIRSLYSWSMCREKSTTLLSFCLSSSGKPVVFEQYGDVHVPAVILKAFLRELPEPLLTFHLYHQIQDLVRVESSLRVTTCKHLLESLPEHNYMVLKYLLCFLNMVTTPHGNTPHDTRPLTPHDTRPLTPHDTRPLTPHDTRPLTPHDTRPLTPHDTRPPHTT</sequence>
<dbReference type="Proteomes" id="UP000314982">
    <property type="component" value="Unassembled WGS sequence"/>
</dbReference>
<protein>
    <recommendedName>
        <fullName evidence="2">Rho-GAP domain-containing protein</fullName>
    </recommendedName>
</protein>
<dbReference type="PANTHER" id="PTHR45808:SF4">
    <property type="entry name" value="RHO GTPASE-ACTIVATING PROTEIN 8"/>
    <property type="match status" value="1"/>
</dbReference>
<evidence type="ECO:0000313" key="3">
    <source>
        <dbReference type="Ensembl" id="ENSHHUP00000034388.1"/>
    </source>
</evidence>